<feature type="transmembrane region" description="Helical" evidence="1">
    <location>
        <begin position="214"/>
        <end position="235"/>
    </location>
</feature>
<dbReference type="AlphaFoldDB" id="A0A653ACX1"/>
<evidence type="ECO:0000256" key="1">
    <source>
        <dbReference type="SAM" id="Phobius"/>
    </source>
</evidence>
<feature type="transmembrane region" description="Helical" evidence="1">
    <location>
        <begin position="66"/>
        <end position="87"/>
    </location>
</feature>
<organism evidence="2">
    <name type="scientific">Uncultured Desulfatiglans sp</name>
    <dbReference type="NCBI Taxonomy" id="1748965"/>
    <lineage>
        <taxon>Bacteria</taxon>
        <taxon>Pseudomonadati</taxon>
        <taxon>Thermodesulfobacteriota</taxon>
        <taxon>Desulfobacteria</taxon>
        <taxon>Desulfatiglandales</taxon>
        <taxon>Desulfatiglandaceae</taxon>
        <taxon>Desulfatiglans</taxon>
        <taxon>environmental samples</taxon>
    </lineage>
</organism>
<proteinExistence type="predicted"/>
<feature type="transmembrane region" description="Helical" evidence="1">
    <location>
        <begin position="9"/>
        <end position="27"/>
    </location>
</feature>
<keyword evidence="1" id="KW-0812">Transmembrane</keyword>
<reference evidence="2" key="1">
    <citation type="submission" date="2018-07" db="EMBL/GenBank/DDBJ databases">
        <authorList>
            <consortium name="Genoscope - CEA"/>
            <person name="William W."/>
        </authorList>
    </citation>
    <scope>NUCLEOTIDE SEQUENCE</scope>
    <source>
        <strain evidence="2">IK1</strain>
    </source>
</reference>
<feature type="transmembrane region" description="Helical" evidence="1">
    <location>
        <begin position="93"/>
        <end position="116"/>
    </location>
</feature>
<sequence length="239" mass="26935">MIDRDTNRLLALFFLVLVGGFFFHQSPRFAGSLAGHLIGMTGAAMMFLTLLYPFRKRVLGRRGRQNPISTHIFFGLAGPSLVVVHSGHKLDSLIGVLTFTAMLLVVLSGITGRFLFRSVSQTLKDQQRELATLKDSFRARRNDLSTCGIRDAPGHVQTAEDIDAPIERQADEAQKARCEQLVDLAESISQLEYTSLFFESTKSLFSKWMRVHHVLTIFLFAFIILHIVTVLYYGLRWAS</sequence>
<feature type="transmembrane region" description="Helical" evidence="1">
    <location>
        <begin position="33"/>
        <end position="54"/>
    </location>
</feature>
<gene>
    <name evidence="2" type="ORF">TRIP_B350444</name>
</gene>
<dbReference type="EMBL" id="UPXX01000029">
    <property type="protein sequence ID" value="VBB45493.1"/>
    <property type="molecule type" value="Genomic_DNA"/>
</dbReference>
<name>A0A653ACX1_UNCDX</name>
<keyword evidence="1" id="KW-1133">Transmembrane helix</keyword>
<accession>A0A653ACX1</accession>
<keyword evidence="1" id="KW-0472">Membrane</keyword>
<protein>
    <submittedName>
        <fullName evidence="2">Uncharacterized protein</fullName>
    </submittedName>
</protein>
<evidence type="ECO:0000313" key="2">
    <source>
        <dbReference type="EMBL" id="VBB45493.1"/>
    </source>
</evidence>